<feature type="transmembrane region" description="Helical" evidence="1">
    <location>
        <begin position="66"/>
        <end position="85"/>
    </location>
</feature>
<evidence type="ECO:0000313" key="3">
    <source>
        <dbReference type="Proteomes" id="UP000294855"/>
    </source>
</evidence>
<accession>A0A484F4K6</accession>
<dbReference type="RefSeq" id="WP_223611038.1">
    <property type="nucleotide sequence ID" value="NZ_JAHDUW010000005.1"/>
</dbReference>
<feature type="transmembrane region" description="Helical" evidence="1">
    <location>
        <begin position="6"/>
        <end position="29"/>
    </location>
</feature>
<organism evidence="2 3">
    <name type="scientific">Methanimicrococcus blatticola</name>
    <dbReference type="NCBI Taxonomy" id="91560"/>
    <lineage>
        <taxon>Archaea</taxon>
        <taxon>Methanobacteriati</taxon>
        <taxon>Methanobacteriota</taxon>
        <taxon>Stenosarchaea group</taxon>
        <taxon>Methanomicrobia</taxon>
        <taxon>Methanosarcinales</taxon>
        <taxon>Methanosarcinaceae</taxon>
        <taxon>Methanimicrococcus</taxon>
    </lineage>
</organism>
<name>A0A484F4K6_9EURY</name>
<dbReference type="Proteomes" id="UP000294855">
    <property type="component" value="Unassembled WGS sequence"/>
</dbReference>
<gene>
    <name evidence="2" type="ORF">C7391_0421</name>
</gene>
<comment type="caution">
    <text evidence="2">The sequence shown here is derived from an EMBL/GenBank/DDBJ whole genome shotgun (WGS) entry which is preliminary data.</text>
</comment>
<keyword evidence="1" id="KW-0472">Membrane</keyword>
<proteinExistence type="predicted"/>
<sequence>MLLLIIGVLIISIASLILLIASCILLSYLEKWIDDIEKKQKDDEVVLLEEDDFSDRLKNSVITHPFQYTWAVIFLSLLGIIWILLL</sequence>
<keyword evidence="1" id="KW-0812">Transmembrane</keyword>
<evidence type="ECO:0000256" key="1">
    <source>
        <dbReference type="SAM" id="Phobius"/>
    </source>
</evidence>
<reference evidence="2 3" key="1">
    <citation type="submission" date="2019-03" db="EMBL/GenBank/DDBJ databases">
        <title>Genomic Encyclopedia of Type Strains, Phase IV (KMG-IV): sequencing the most valuable type-strain genomes for metagenomic binning, comparative biology and taxonomic classification.</title>
        <authorList>
            <person name="Goeker M."/>
        </authorList>
    </citation>
    <scope>NUCLEOTIDE SEQUENCE [LARGE SCALE GENOMIC DNA]</scope>
    <source>
        <strain evidence="2 3">DSM 13328</strain>
    </source>
</reference>
<keyword evidence="3" id="KW-1185">Reference proteome</keyword>
<protein>
    <submittedName>
        <fullName evidence="2">Uncharacterized protein</fullName>
    </submittedName>
</protein>
<dbReference type="AlphaFoldDB" id="A0A484F4K6"/>
<dbReference type="EMBL" id="SNYS01000006">
    <property type="protein sequence ID" value="TDQ70086.1"/>
    <property type="molecule type" value="Genomic_DNA"/>
</dbReference>
<keyword evidence="1" id="KW-1133">Transmembrane helix</keyword>
<evidence type="ECO:0000313" key="2">
    <source>
        <dbReference type="EMBL" id="TDQ70086.1"/>
    </source>
</evidence>